<evidence type="ECO:0000313" key="2">
    <source>
        <dbReference type="Proteomes" id="UP001301152"/>
    </source>
</evidence>
<dbReference type="EMBL" id="JAPIUZ010000003">
    <property type="protein sequence ID" value="MCX2563812.1"/>
    <property type="molecule type" value="Genomic_DNA"/>
</dbReference>
<keyword evidence="2" id="KW-1185">Reference proteome</keyword>
<gene>
    <name evidence="1" type="ORF">OQ497_07575</name>
</gene>
<comment type="caution">
    <text evidence="1">The sequence shown here is derived from an EMBL/GenBank/DDBJ whole genome shotgun (WGS) entry which is preliminary data.</text>
</comment>
<name>A0ABT3QEU8_9PROT</name>
<organism evidence="1 2">
    <name type="scientific">Acetobacter thailandicus</name>
    <dbReference type="NCBI Taxonomy" id="1502842"/>
    <lineage>
        <taxon>Bacteria</taxon>
        <taxon>Pseudomonadati</taxon>
        <taxon>Pseudomonadota</taxon>
        <taxon>Alphaproteobacteria</taxon>
        <taxon>Acetobacterales</taxon>
        <taxon>Acetobacteraceae</taxon>
        <taxon>Acetobacter</taxon>
    </lineage>
</organism>
<protein>
    <submittedName>
        <fullName evidence="1">DUF2125 domain-containing protein</fullName>
    </submittedName>
</protein>
<dbReference type="RefSeq" id="WP_173559614.1">
    <property type="nucleotide sequence ID" value="NZ_JAPIUZ010000003.1"/>
</dbReference>
<sequence>MTGLKTRRKILYRSVVLALCGILLCGMADFILSLSGQFYLKRQLVAFQQQSGCTLRATKQTSYPGIFFNPSVQLSGASVRCSEKALFFAENVRLGFSPFHPFSAVLRLEGGEKLGLSLSSKQSDVWQMAGAPVELLLPLRGVFPLSAQDIAFSADFITLSSRQGVLAQHALSLRQVKGRMLINPKAEADKRIAGLHITAQKLNIAPGQHVLTNVSVVVTIPGPLSERRQSWQRLLRSTGDVAEQKEGNSGSEPVTAAQALPDILIPQAEANWQGLHMTWAAKLFVLEHEGLSGDSWLTLTSFRPFFEQLRHDNIVPEQQQEIMTKLDAVLSRNEKTKPRSVTLFVPVRHSEIVFAGYSAGSLLSALHTAEGLMQGRQADTTVSH</sequence>
<evidence type="ECO:0000313" key="1">
    <source>
        <dbReference type="EMBL" id="MCX2563812.1"/>
    </source>
</evidence>
<reference evidence="1 2" key="1">
    <citation type="submission" date="2022-11" db="EMBL/GenBank/DDBJ databases">
        <title>Genome sequencing of Acetobacter type strain.</title>
        <authorList>
            <person name="Heo J."/>
            <person name="Lee D."/>
            <person name="Han B.-H."/>
            <person name="Hong S.-B."/>
            <person name="Kwon S.-W."/>
        </authorList>
    </citation>
    <scope>NUCLEOTIDE SEQUENCE [LARGE SCALE GENOMIC DNA]</scope>
    <source>
        <strain evidence="1 2">KACC 21253</strain>
    </source>
</reference>
<dbReference type="Proteomes" id="UP001301152">
    <property type="component" value="Unassembled WGS sequence"/>
</dbReference>
<proteinExistence type="predicted"/>
<accession>A0ABT3QEU8</accession>